<evidence type="ECO:0000313" key="3">
    <source>
        <dbReference type="Proteomes" id="UP001066276"/>
    </source>
</evidence>
<gene>
    <name evidence="2" type="ORF">NDU88_004351</name>
</gene>
<dbReference type="AlphaFoldDB" id="A0AAV7WVM3"/>
<protein>
    <submittedName>
        <fullName evidence="2">Uncharacterized protein</fullName>
    </submittedName>
</protein>
<dbReference type="EMBL" id="JANPWB010000001">
    <property type="protein sequence ID" value="KAJ1216752.1"/>
    <property type="molecule type" value="Genomic_DNA"/>
</dbReference>
<reference evidence="2" key="1">
    <citation type="journal article" date="2022" name="bioRxiv">
        <title>Sequencing and chromosome-scale assembly of the giantPleurodeles waltlgenome.</title>
        <authorList>
            <person name="Brown T."/>
            <person name="Elewa A."/>
            <person name="Iarovenko S."/>
            <person name="Subramanian E."/>
            <person name="Araus A.J."/>
            <person name="Petzold A."/>
            <person name="Susuki M."/>
            <person name="Suzuki K.-i.T."/>
            <person name="Hayashi T."/>
            <person name="Toyoda A."/>
            <person name="Oliveira C."/>
            <person name="Osipova E."/>
            <person name="Leigh N.D."/>
            <person name="Simon A."/>
            <person name="Yun M.H."/>
        </authorList>
    </citation>
    <scope>NUCLEOTIDE SEQUENCE</scope>
    <source>
        <strain evidence="2">20211129_DDA</strain>
        <tissue evidence="2">Liver</tissue>
    </source>
</reference>
<feature type="compositionally biased region" description="Pro residues" evidence="1">
    <location>
        <begin position="17"/>
        <end position="27"/>
    </location>
</feature>
<evidence type="ECO:0000313" key="2">
    <source>
        <dbReference type="EMBL" id="KAJ1216752.1"/>
    </source>
</evidence>
<feature type="region of interest" description="Disordered" evidence="1">
    <location>
        <begin position="1"/>
        <end position="40"/>
    </location>
</feature>
<comment type="caution">
    <text evidence="2">The sequence shown here is derived from an EMBL/GenBank/DDBJ whole genome shotgun (WGS) entry which is preliminary data.</text>
</comment>
<sequence length="68" mass="7241">MRASGTAPLPSLSERVPTPPPPSPPLFLLPGRQAKRSRLDSSVPPLIECRYPGGSYPLAVAPALQYAF</sequence>
<keyword evidence="3" id="KW-1185">Reference proteome</keyword>
<evidence type="ECO:0000256" key="1">
    <source>
        <dbReference type="SAM" id="MobiDB-lite"/>
    </source>
</evidence>
<accession>A0AAV7WVM3</accession>
<dbReference type="Proteomes" id="UP001066276">
    <property type="component" value="Chromosome 1_1"/>
</dbReference>
<organism evidence="2 3">
    <name type="scientific">Pleurodeles waltl</name>
    <name type="common">Iberian ribbed newt</name>
    <dbReference type="NCBI Taxonomy" id="8319"/>
    <lineage>
        <taxon>Eukaryota</taxon>
        <taxon>Metazoa</taxon>
        <taxon>Chordata</taxon>
        <taxon>Craniata</taxon>
        <taxon>Vertebrata</taxon>
        <taxon>Euteleostomi</taxon>
        <taxon>Amphibia</taxon>
        <taxon>Batrachia</taxon>
        <taxon>Caudata</taxon>
        <taxon>Salamandroidea</taxon>
        <taxon>Salamandridae</taxon>
        <taxon>Pleurodelinae</taxon>
        <taxon>Pleurodeles</taxon>
    </lineage>
</organism>
<proteinExistence type="predicted"/>
<name>A0AAV7WVM3_PLEWA</name>